<protein>
    <submittedName>
        <fullName evidence="1">Uncharacterized protein</fullName>
    </submittedName>
</protein>
<sequence length="16" mass="1918">MEGGKEFCSPYWGRRD</sequence>
<proteinExistence type="predicted"/>
<dbReference type="EMBL" id="GBXM01055443">
    <property type="protein sequence ID" value="JAH53134.1"/>
    <property type="molecule type" value="Transcribed_RNA"/>
</dbReference>
<organism evidence="1">
    <name type="scientific">Anguilla anguilla</name>
    <name type="common">European freshwater eel</name>
    <name type="synonym">Muraena anguilla</name>
    <dbReference type="NCBI Taxonomy" id="7936"/>
    <lineage>
        <taxon>Eukaryota</taxon>
        <taxon>Metazoa</taxon>
        <taxon>Chordata</taxon>
        <taxon>Craniata</taxon>
        <taxon>Vertebrata</taxon>
        <taxon>Euteleostomi</taxon>
        <taxon>Actinopterygii</taxon>
        <taxon>Neopterygii</taxon>
        <taxon>Teleostei</taxon>
        <taxon>Anguilliformes</taxon>
        <taxon>Anguillidae</taxon>
        <taxon>Anguilla</taxon>
    </lineage>
</organism>
<accession>A0A0E9THH2</accession>
<name>A0A0E9THH2_ANGAN</name>
<reference evidence="1" key="2">
    <citation type="journal article" date="2015" name="Fish Shellfish Immunol.">
        <title>Early steps in the European eel (Anguilla anguilla)-Vibrio vulnificus interaction in the gills: Role of the RtxA13 toxin.</title>
        <authorList>
            <person name="Callol A."/>
            <person name="Pajuelo D."/>
            <person name="Ebbesson L."/>
            <person name="Teles M."/>
            <person name="MacKenzie S."/>
            <person name="Amaro C."/>
        </authorList>
    </citation>
    <scope>NUCLEOTIDE SEQUENCE</scope>
</reference>
<reference evidence="1" key="1">
    <citation type="submission" date="2014-11" db="EMBL/GenBank/DDBJ databases">
        <authorList>
            <person name="Amaro Gonzalez C."/>
        </authorList>
    </citation>
    <scope>NUCLEOTIDE SEQUENCE</scope>
</reference>
<dbReference type="AlphaFoldDB" id="A0A0E9THH2"/>
<evidence type="ECO:0000313" key="1">
    <source>
        <dbReference type="EMBL" id="JAH53134.1"/>
    </source>
</evidence>